<dbReference type="KEGG" id="kng:KNAG_0C05120"/>
<dbReference type="GeneID" id="34525293"/>
<name>J7RJB4_HUIN7</name>
<keyword evidence="2" id="KW-1185">Reference proteome</keyword>
<evidence type="ECO:0000313" key="2">
    <source>
        <dbReference type="Proteomes" id="UP000006310"/>
    </source>
</evidence>
<gene>
    <name evidence="1" type="primary">KNAG0C05120</name>
    <name evidence="1" type="ordered locus">KNAG_0C05120</name>
</gene>
<dbReference type="Proteomes" id="UP000006310">
    <property type="component" value="Chromosome 3"/>
</dbReference>
<dbReference type="OrthoDB" id="4064138at2759"/>
<reference evidence="1 2" key="1">
    <citation type="journal article" date="2011" name="Proc. Natl. Acad. Sci. U.S.A.">
        <title>Evolutionary erosion of yeast sex chromosomes by mating-type switching accidents.</title>
        <authorList>
            <person name="Gordon J.L."/>
            <person name="Armisen D."/>
            <person name="Proux-Wera E."/>
            <person name="Oheigeartaigh S.S."/>
            <person name="Byrne K.P."/>
            <person name="Wolfe K.H."/>
        </authorList>
    </citation>
    <scope>NUCLEOTIDE SEQUENCE [LARGE SCALE GENOMIC DNA]</scope>
    <source>
        <strain evidence="2">ATCC MYA-139 / BCRC 22969 / CBS 8797 / CCRC 22969 / KCTC 17520 / NBRC 10181 / NCYC 3082</strain>
    </source>
</reference>
<protein>
    <submittedName>
        <fullName evidence="1">Uncharacterized protein</fullName>
    </submittedName>
</protein>
<dbReference type="HOGENOM" id="CLU_024415_0_0_1"/>
<accession>J7RJB4</accession>
<dbReference type="AlphaFoldDB" id="J7RJB4"/>
<sequence>MLRRGQRICSTCNRWYSAISGGTRISTNDRLSELVSLIRGHAPGKPLGNSGEKEIMDFVDSLGPDYTSIKILKTALKNSSMYNGLTLRNKGIFEKSRDRSLAWLMLYKNVDKIEYNFFKSQLFKTIANGDLSTHDKFKRLYEIIRCQAQVFPCSRDSASLFIPEPIHKWFYDYLPPDELVSHYLFLISCDVNLSSSESINQLTFKMMQSSEIERSTATFEIFLNDPAKRRTFEDKFVKLHNFETMILIVNAVVRRDHWKHLEVYLSALVEKIKMNRDFNVNVNSGKLRYFFVRFLNELLFIVLKKGDTPLVAATFAAVVESIKKETGVSTISLLNKPILQLLNRLRREDAQDEIFSLVSVLNSLPYQKKSYNLNKRLITELATSLRSFNDPKLTCQFMCSSIQDPDIAQLFNSLGLWGWIWHNDGILLDSNQLSFEVSNLKPLLSQQFKIKTNELQPYLNEMYYILLKTYSTILPQSTYKEFILDLYSKYVAVLTKRYKTYHFYMHDTGVLLLLLKSTIYGLKDWKLAYSMLMDFYSHDFVDKIRNTSRECPFSLVIYSSSQVVLSEIVPLLSIMERRQMPLTFKICTKMVLEFLREKRVKEAEYWYQKIIHGQFDVRHKPLIEAIKSNGWEFPPNFDKTLLTQLDDDHELIGGTLENSDPVEKSLFLQDGESNDESYQTIFELLASFEKPLDINVQEQG</sequence>
<dbReference type="EMBL" id="HE978316">
    <property type="protein sequence ID" value="CCK69613.1"/>
    <property type="molecule type" value="Genomic_DNA"/>
</dbReference>
<reference evidence="2" key="2">
    <citation type="submission" date="2012-08" db="EMBL/GenBank/DDBJ databases">
        <title>Genome sequence of Kazachstania naganishii.</title>
        <authorList>
            <person name="Gordon J.L."/>
            <person name="Armisen D."/>
            <person name="Proux-Wera E."/>
            <person name="OhEigeartaigh S.S."/>
            <person name="Byrne K.P."/>
            <person name="Wolfe K.H."/>
        </authorList>
    </citation>
    <scope>NUCLEOTIDE SEQUENCE [LARGE SCALE GENOMIC DNA]</scope>
    <source>
        <strain evidence="2">ATCC MYA-139 / BCRC 22969 / CBS 8797 / CCRC 22969 / KCTC 17520 / NBRC 10181 / NCYC 3082</strain>
    </source>
</reference>
<dbReference type="OMA" id="HINNCSE"/>
<proteinExistence type="predicted"/>
<dbReference type="eggNOG" id="ENOG502QUX9">
    <property type="taxonomic scope" value="Eukaryota"/>
</dbReference>
<evidence type="ECO:0000313" key="1">
    <source>
        <dbReference type="EMBL" id="CCK69613.1"/>
    </source>
</evidence>
<dbReference type="RefSeq" id="XP_022463859.1">
    <property type="nucleotide sequence ID" value="XM_022607244.1"/>
</dbReference>
<organism evidence="1 2">
    <name type="scientific">Huiozyma naganishii (strain ATCC MYA-139 / BCRC 22969 / CBS 8797 / KCTC 17520 / NBRC 10181 / NCYC 3082 / Yp74L-3)</name>
    <name type="common">Yeast</name>
    <name type="synonym">Kazachstania naganishii</name>
    <dbReference type="NCBI Taxonomy" id="1071383"/>
    <lineage>
        <taxon>Eukaryota</taxon>
        <taxon>Fungi</taxon>
        <taxon>Dikarya</taxon>
        <taxon>Ascomycota</taxon>
        <taxon>Saccharomycotina</taxon>
        <taxon>Saccharomycetes</taxon>
        <taxon>Saccharomycetales</taxon>
        <taxon>Saccharomycetaceae</taxon>
        <taxon>Huiozyma</taxon>
    </lineage>
</organism>